<accession>D6PDB2</accession>
<sequence>MCRHSQARRELKDRIANGELGEILNMRAYRMQGAIASCFSDKKPVGEDELAYQISNFHSFLWLSGGSFSDFFIHNIDECCWIKGMWPVKCQAQGGRHYRGDKVDQNFDNYTVEYTFPDETKLYFHGRNMAGCRQEFASHAHGTKGYALISGPGGHRSQARIHKKQSPDSDIAWMFGQNDGGRPTRETNPYQDEWERLMDAIRNDKPYNEVERGVQASVVTSMGRMAAHVGTEVSYDQMLNSEHIFGPGVENLTMGSNSPLLANADGIYPIPQPGIKKTEY</sequence>
<dbReference type="InterPro" id="IPR050463">
    <property type="entry name" value="Gfo/Idh/MocA_oxidrdct_glycsds"/>
</dbReference>
<feature type="domain" description="GFO/IDH/MocA-like oxidoreductase" evidence="1">
    <location>
        <begin position="9"/>
        <end position="146"/>
    </location>
</feature>
<dbReference type="PANTHER" id="PTHR43818">
    <property type="entry name" value="BCDNA.GH03377"/>
    <property type="match status" value="1"/>
</dbReference>
<proteinExistence type="predicted"/>
<dbReference type="PANTHER" id="PTHR43818:SF5">
    <property type="entry name" value="OXIDOREDUCTASE FAMILY PROTEIN"/>
    <property type="match status" value="1"/>
</dbReference>
<evidence type="ECO:0000313" key="2">
    <source>
        <dbReference type="EMBL" id="ADD93713.1"/>
    </source>
</evidence>
<dbReference type="EMBL" id="GU942994">
    <property type="protein sequence ID" value="ADD93713.1"/>
    <property type="molecule type" value="Genomic_DNA"/>
</dbReference>
<name>D6PDB2_9BACT</name>
<organism evidence="2">
    <name type="scientific">uncultured marine bacterium MedDCM-OCT-S05-C109</name>
    <dbReference type="NCBI Taxonomy" id="743062"/>
    <lineage>
        <taxon>Bacteria</taxon>
        <taxon>environmental samples</taxon>
    </lineage>
</organism>
<dbReference type="Gene3D" id="3.30.360.10">
    <property type="entry name" value="Dihydrodipicolinate Reductase, domain 2"/>
    <property type="match status" value="1"/>
</dbReference>
<dbReference type="InterPro" id="IPR055170">
    <property type="entry name" value="GFO_IDH_MocA-like_dom"/>
</dbReference>
<dbReference type="Pfam" id="PF22725">
    <property type="entry name" value="GFO_IDH_MocA_C3"/>
    <property type="match status" value="1"/>
</dbReference>
<reference evidence="2" key="1">
    <citation type="journal article" date="2010" name="ISME J.">
        <title>Metagenome of the Mediterranean deep chlorophyll maximum studied by direct and fosmid library 454 pyrosequencing.</title>
        <authorList>
            <person name="Ghai R."/>
            <person name="Martin-Cuadrado A.B."/>
            <person name="Molto A.G."/>
            <person name="Heredia I.G."/>
            <person name="Cabrera R."/>
            <person name="Martin J."/>
            <person name="Verdu M."/>
            <person name="Deschamps P."/>
            <person name="Moreira D."/>
            <person name="Lopez-Garcia P."/>
            <person name="Mira A."/>
            <person name="Rodriguez-Valera F."/>
        </authorList>
    </citation>
    <scope>NUCLEOTIDE SEQUENCE</scope>
</reference>
<protein>
    <submittedName>
        <fullName evidence="2">Putative dehydrogenase</fullName>
    </submittedName>
</protein>
<evidence type="ECO:0000259" key="1">
    <source>
        <dbReference type="Pfam" id="PF22725"/>
    </source>
</evidence>
<dbReference type="SUPFAM" id="SSF55347">
    <property type="entry name" value="Glyceraldehyde-3-phosphate dehydrogenase-like, C-terminal domain"/>
    <property type="match status" value="1"/>
</dbReference>
<dbReference type="AlphaFoldDB" id="D6PDB2"/>